<dbReference type="Pfam" id="PF00084">
    <property type="entry name" value="Sushi"/>
    <property type="match status" value="1"/>
</dbReference>
<accession>A0AA47LYZ0</accession>
<keyword evidence="1" id="KW-0732">Signal</keyword>
<dbReference type="CDD" id="cd00033">
    <property type="entry name" value="CCP"/>
    <property type="match status" value="1"/>
</dbReference>
<evidence type="ECO:0000313" key="6">
    <source>
        <dbReference type="EMBL" id="KAK0130545.1"/>
    </source>
</evidence>
<organism evidence="6 7">
    <name type="scientific">Merluccius polli</name>
    <name type="common">Benguela hake</name>
    <name type="synonym">Merluccius cadenati</name>
    <dbReference type="NCBI Taxonomy" id="89951"/>
    <lineage>
        <taxon>Eukaryota</taxon>
        <taxon>Metazoa</taxon>
        <taxon>Chordata</taxon>
        <taxon>Craniata</taxon>
        <taxon>Vertebrata</taxon>
        <taxon>Euteleostomi</taxon>
        <taxon>Actinopterygii</taxon>
        <taxon>Neopterygii</taxon>
        <taxon>Teleostei</taxon>
        <taxon>Neoteleostei</taxon>
        <taxon>Acanthomorphata</taxon>
        <taxon>Zeiogadaria</taxon>
        <taxon>Gadariae</taxon>
        <taxon>Gadiformes</taxon>
        <taxon>Gadoidei</taxon>
        <taxon>Merlucciidae</taxon>
        <taxon>Merluccius</taxon>
    </lineage>
</organism>
<evidence type="ECO:0000259" key="5">
    <source>
        <dbReference type="PROSITE" id="PS50923"/>
    </source>
</evidence>
<dbReference type="PROSITE" id="PS50923">
    <property type="entry name" value="SUSHI"/>
    <property type="match status" value="1"/>
</dbReference>
<dbReference type="Gene3D" id="2.10.70.10">
    <property type="entry name" value="Complement Module, domain 1"/>
    <property type="match status" value="1"/>
</dbReference>
<dbReference type="InterPro" id="IPR000436">
    <property type="entry name" value="Sushi_SCR_CCP_dom"/>
</dbReference>
<reference evidence="6" key="1">
    <citation type="journal article" date="2023" name="Front. Mar. Sci.">
        <title>A new Merluccius polli reference genome to investigate the effects of global change in West African waters.</title>
        <authorList>
            <person name="Mateo J.L."/>
            <person name="Blanco-Fernandez C."/>
            <person name="Garcia-Vazquez E."/>
            <person name="Machado-Schiaffino G."/>
        </authorList>
    </citation>
    <scope>NUCLEOTIDE SEQUENCE</scope>
    <source>
        <strain evidence="6">C29</strain>
        <tissue evidence="6">Fin</tissue>
    </source>
</reference>
<protein>
    <submittedName>
        <fullName evidence="6">CUB and sushi domain-containing protein 3</fullName>
    </submittedName>
</protein>
<evidence type="ECO:0000256" key="4">
    <source>
        <dbReference type="PROSITE-ProRule" id="PRU00302"/>
    </source>
</evidence>
<keyword evidence="2" id="KW-0677">Repeat</keyword>
<proteinExistence type="predicted"/>
<dbReference type="FunFam" id="2.10.70.10:FF:000002">
    <property type="entry name" value="CUB and Sushi multiple domains 3"/>
    <property type="match status" value="1"/>
</dbReference>
<dbReference type="PANTHER" id="PTHR45656:SF4">
    <property type="entry name" value="PROTEIN CBR-CLEC-78"/>
    <property type="match status" value="1"/>
</dbReference>
<keyword evidence="7" id="KW-1185">Reference proteome</keyword>
<dbReference type="EMBL" id="JAOPHQ010006749">
    <property type="protein sequence ID" value="KAK0130545.1"/>
    <property type="molecule type" value="Genomic_DNA"/>
</dbReference>
<comment type="caution">
    <text evidence="4">Lacks conserved residue(s) required for the propagation of feature annotation.</text>
</comment>
<dbReference type="SMART" id="SM00032">
    <property type="entry name" value="CCP"/>
    <property type="match status" value="1"/>
</dbReference>
<keyword evidence="4" id="KW-0768">Sushi</keyword>
<evidence type="ECO:0000256" key="2">
    <source>
        <dbReference type="ARBA" id="ARBA00022737"/>
    </source>
</evidence>
<feature type="disulfide bond" evidence="4">
    <location>
        <begin position="209"/>
        <end position="236"/>
    </location>
</feature>
<dbReference type="InterPro" id="IPR035976">
    <property type="entry name" value="Sushi/SCR/CCP_sf"/>
</dbReference>
<feature type="domain" description="Sushi" evidence="5">
    <location>
        <begin position="181"/>
        <end position="238"/>
    </location>
</feature>
<name>A0AA47LYZ0_MERPO</name>
<evidence type="ECO:0000256" key="1">
    <source>
        <dbReference type="ARBA" id="ARBA00022729"/>
    </source>
</evidence>
<dbReference type="PANTHER" id="PTHR45656">
    <property type="entry name" value="PROTEIN CBR-CLEC-78"/>
    <property type="match status" value="1"/>
</dbReference>
<dbReference type="InterPro" id="IPR051277">
    <property type="entry name" value="SEZ6_CSMD_C4BPB_Regulators"/>
</dbReference>
<evidence type="ECO:0000256" key="3">
    <source>
        <dbReference type="ARBA" id="ARBA00023157"/>
    </source>
</evidence>
<comment type="caution">
    <text evidence="6">The sequence shown here is derived from an EMBL/GenBank/DDBJ whole genome shotgun (WGS) entry which is preliminary data.</text>
</comment>
<keyword evidence="3 4" id="KW-1015">Disulfide bond</keyword>
<evidence type="ECO:0000313" key="7">
    <source>
        <dbReference type="Proteomes" id="UP001174136"/>
    </source>
</evidence>
<dbReference type="Proteomes" id="UP001174136">
    <property type="component" value="Unassembled WGS sequence"/>
</dbReference>
<sequence>MQMVGGGGGGRDEEVGPLRWRCVSSEGRWLETRRDSVRAAPHRAASQSETSICPSHVTLRRFPPELTQHNWKRMQRFSPQHLDLRLRRGSKSRIINLKADSKVMDRAAGASCGCPAMCFGCKVFDQSNQEASPKHLPSEPTNTNNRIGTLLQRSSSAYLLIDLLSFFVFVLLPTQLEIDKESCGDPGTPLYGLREGDSFLNGGILRFECQFGFELIGEKIISCQDNNQWSANIPICVCKCEIGRWICVSNVTEMTNVHRGFNAAAAAAAVLRHVPAHLKCHDDDDVNIPDPGGPEAHEYR</sequence>
<dbReference type="SUPFAM" id="SSF57535">
    <property type="entry name" value="Complement control module/SCR domain"/>
    <property type="match status" value="1"/>
</dbReference>
<dbReference type="AlphaFoldDB" id="A0AA47LYZ0"/>
<gene>
    <name evidence="6" type="primary">Csmd3_6</name>
    <name evidence="6" type="ORF">N1851_035229</name>
</gene>